<proteinExistence type="predicted"/>
<reference evidence="2" key="1">
    <citation type="journal article" date="2019" name="PLoS Negl. Trop. Dis.">
        <title>Revisiting the worldwide diversity of Leptospira species in the environment.</title>
        <authorList>
            <person name="Vincent A.T."/>
            <person name="Schiettekatte O."/>
            <person name="Bourhy P."/>
            <person name="Veyrier F.J."/>
            <person name="Picardeau M."/>
        </authorList>
    </citation>
    <scope>NUCLEOTIDE SEQUENCE [LARGE SCALE GENOMIC DNA]</scope>
    <source>
        <strain evidence="2">201702454</strain>
    </source>
</reference>
<evidence type="ECO:0000313" key="3">
    <source>
        <dbReference type="Proteomes" id="UP000297609"/>
    </source>
</evidence>
<dbReference type="OrthoDB" id="9776275at2"/>
<comment type="caution">
    <text evidence="2">The sequence shown here is derived from an EMBL/GenBank/DDBJ whole genome shotgun (WGS) entry which is preliminary data.</text>
</comment>
<evidence type="ECO:0000256" key="1">
    <source>
        <dbReference type="SAM" id="SignalP"/>
    </source>
</evidence>
<dbReference type="InterPro" id="IPR018707">
    <property type="entry name" value="LpxR"/>
</dbReference>
<dbReference type="RefSeq" id="WP_135617714.1">
    <property type="nucleotide sequence ID" value="NZ_RQGG01000009.1"/>
</dbReference>
<dbReference type="EMBL" id="RQGG01000009">
    <property type="protein sequence ID" value="TGL55818.1"/>
    <property type="molecule type" value="Genomic_DNA"/>
</dbReference>
<feature type="signal peptide" evidence="1">
    <location>
        <begin position="1"/>
        <end position="22"/>
    </location>
</feature>
<gene>
    <name evidence="2" type="ORF">EHQ59_03270</name>
</gene>
<protein>
    <submittedName>
        <fullName evidence="2">Lipid A deacylase LpxR family protein</fullName>
    </submittedName>
</protein>
<organism evidence="2 3">
    <name type="scientific">Leptospira kemamanensis</name>
    <dbReference type="NCBI Taxonomy" id="2484942"/>
    <lineage>
        <taxon>Bacteria</taxon>
        <taxon>Pseudomonadati</taxon>
        <taxon>Spirochaetota</taxon>
        <taxon>Spirochaetia</taxon>
        <taxon>Leptospirales</taxon>
        <taxon>Leptospiraceae</taxon>
        <taxon>Leptospira</taxon>
    </lineage>
</organism>
<keyword evidence="1" id="KW-0732">Signal</keyword>
<name>A0A4R9JSX0_9LEPT</name>
<feature type="chain" id="PRO_5020579110" evidence="1">
    <location>
        <begin position="23"/>
        <end position="511"/>
    </location>
</feature>
<accession>A0A4R9JSX0</accession>
<dbReference type="Pfam" id="PF09982">
    <property type="entry name" value="LpxR"/>
    <property type="match status" value="1"/>
</dbReference>
<evidence type="ECO:0000313" key="2">
    <source>
        <dbReference type="EMBL" id="TGL55818.1"/>
    </source>
</evidence>
<dbReference type="InterPro" id="IPR037107">
    <property type="entry name" value="Put_OMP_sf"/>
</dbReference>
<dbReference type="AlphaFoldDB" id="A0A4R9JSX0"/>
<dbReference type="Gene3D" id="2.40.128.140">
    <property type="entry name" value="Outer membrane protein"/>
    <property type="match status" value="1"/>
</dbReference>
<keyword evidence="3" id="KW-1185">Reference proteome</keyword>
<dbReference type="Proteomes" id="UP000297609">
    <property type="component" value="Unassembled WGS sequence"/>
</dbReference>
<sequence length="511" mass="57951">MKSKFLLLVIFTKLALTSGILGQTKTTKKPTQIKPVMETPVEIERTAKETPDQYQVRLIMENDAFGGFSDRYYTNGSRLEFHMTAGESNPTRKVFSYWNDIFITPSETTKYLQGFAVAQEFYTPTNITKADVSYGDRPYSSRGYFSNSLTTATEDTSITTELELGMIGPSVGGKSAQMNFHNLINSPTPQGWDTQIPDSYSVALRTDIRKYYHRFFGTQYNLNLGNINTDVSFGLIFRFGNVDKTPGPGSSALQPGPPILHNEGNGYWYFYINPGGTLQAYNATIQGQMGTDKAYKSQNRSSAFSNWDSFLNNPTPDVGERELQYRALSEDNGRNTLQRYVLFNEFLVKGTNNPYNIGLNYLLFNNIFNGAEDIAFTTRVFLLKNLSDQWEQIPDNAKALAIYSIFRPEGGKLPPIVRYYSYEILSQFILDPKQRETLLALLREEVEDRENKTYIADLKRAVGFVRAGFVSVSNAGFMFGLHYNYQTIDFQSARGLPQQHQWIGFQLGKVF</sequence>